<evidence type="ECO:0000256" key="3">
    <source>
        <dbReference type="ARBA" id="ARBA00022692"/>
    </source>
</evidence>
<reference evidence="9" key="1">
    <citation type="submission" date="2017-02" db="UniProtKB">
        <authorList>
            <consortium name="WormBaseParasite"/>
        </authorList>
    </citation>
    <scope>IDENTIFICATION</scope>
</reference>
<dbReference type="EMBL" id="UXUI01007204">
    <property type="protein sequence ID" value="VDD86246.1"/>
    <property type="molecule type" value="Genomic_DNA"/>
</dbReference>
<dbReference type="STRING" id="51028.A0A0N4UW33"/>
<evidence type="ECO:0000256" key="2">
    <source>
        <dbReference type="ARBA" id="ARBA00006840"/>
    </source>
</evidence>
<accession>A0A0N4UW33</accession>
<feature type="transmembrane region" description="Helical" evidence="6">
    <location>
        <begin position="237"/>
        <end position="257"/>
    </location>
</feature>
<dbReference type="Proteomes" id="UP000274131">
    <property type="component" value="Unassembled WGS sequence"/>
</dbReference>
<evidence type="ECO:0000256" key="1">
    <source>
        <dbReference type="ARBA" id="ARBA00004141"/>
    </source>
</evidence>
<feature type="transmembrane region" description="Helical" evidence="6">
    <location>
        <begin position="97"/>
        <end position="120"/>
    </location>
</feature>
<evidence type="ECO:0000313" key="8">
    <source>
        <dbReference type="Proteomes" id="UP000274131"/>
    </source>
</evidence>
<protein>
    <recommendedName>
        <fullName evidence="6">Tetraspanin</fullName>
    </recommendedName>
</protein>
<dbReference type="InterPro" id="IPR018499">
    <property type="entry name" value="Tetraspanin/Peripherin"/>
</dbReference>
<evidence type="ECO:0000256" key="6">
    <source>
        <dbReference type="RuleBase" id="RU361218"/>
    </source>
</evidence>
<dbReference type="SUPFAM" id="SSF48652">
    <property type="entry name" value="Tetraspanin"/>
    <property type="match status" value="1"/>
</dbReference>
<keyword evidence="3 6" id="KW-0812">Transmembrane</keyword>
<feature type="transmembrane region" description="Helical" evidence="6">
    <location>
        <begin position="68"/>
        <end position="90"/>
    </location>
</feature>
<evidence type="ECO:0000256" key="4">
    <source>
        <dbReference type="ARBA" id="ARBA00022989"/>
    </source>
</evidence>
<comment type="subcellular location">
    <subcellularLocation>
        <location evidence="1 6">Membrane</location>
        <topology evidence="1 6">Multi-pass membrane protein</topology>
    </subcellularLocation>
</comment>
<dbReference type="PANTHER" id="PTHR19282">
    <property type="entry name" value="TETRASPANIN"/>
    <property type="match status" value="1"/>
</dbReference>
<dbReference type="Pfam" id="PF00335">
    <property type="entry name" value="Tetraspanin"/>
    <property type="match status" value="1"/>
</dbReference>
<dbReference type="PANTHER" id="PTHR19282:SF431">
    <property type="entry name" value="TETRASPANIN 26A, ISOFORM B-RELATED"/>
    <property type="match status" value="1"/>
</dbReference>
<gene>
    <name evidence="7" type="ORF">EVEC_LOCUS1389</name>
</gene>
<keyword evidence="5 6" id="KW-0472">Membrane</keyword>
<comment type="similarity">
    <text evidence="2 6">Belongs to the tetraspanin (TM4SF) family.</text>
</comment>
<name>A0A0N4UW33_ENTVE</name>
<dbReference type="PIRSF" id="PIRSF002419">
    <property type="entry name" value="Tetraspanin"/>
    <property type="match status" value="1"/>
</dbReference>
<dbReference type="OrthoDB" id="2014092at2759"/>
<proteinExistence type="inferred from homology"/>
<dbReference type="GO" id="GO:0005886">
    <property type="term" value="C:plasma membrane"/>
    <property type="evidence" value="ECO:0007669"/>
    <property type="project" value="TreeGrafter"/>
</dbReference>
<organism evidence="9">
    <name type="scientific">Enterobius vermicularis</name>
    <name type="common">Human pinworm</name>
    <dbReference type="NCBI Taxonomy" id="51028"/>
    <lineage>
        <taxon>Eukaryota</taxon>
        <taxon>Metazoa</taxon>
        <taxon>Ecdysozoa</taxon>
        <taxon>Nematoda</taxon>
        <taxon>Chromadorea</taxon>
        <taxon>Rhabditida</taxon>
        <taxon>Spirurina</taxon>
        <taxon>Oxyuridomorpha</taxon>
        <taxon>Oxyuroidea</taxon>
        <taxon>Oxyuridae</taxon>
        <taxon>Enterobius</taxon>
    </lineage>
</organism>
<reference evidence="7 8" key="2">
    <citation type="submission" date="2018-10" db="EMBL/GenBank/DDBJ databases">
        <authorList>
            <consortium name="Pathogen Informatics"/>
        </authorList>
    </citation>
    <scope>NUCLEOTIDE SEQUENCE [LARGE SCALE GENOMIC DNA]</scope>
</reference>
<dbReference type="AlphaFoldDB" id="A0A0N4UW33"/>
<evidence type="ECO:0000256" key="5">
    <source>
        <dbReference type="ARBA" id="ARBA00023136"/>
    </source>
</evidence>
<dbReference type="Gene3D" id="1.10.1450.10">
    <property type="entry name" value="Tetraspanin"/>
    <property type="match status" value="1"/>
</dbReference>
<dbReference type="PRINTS" id="PR00259">
    <property type="entry name" value="TMFOUR"/>
</dbReference>
<sequence length="259" mass="28971">AQKISRIQKRQFRPSEISCCLKYSIFASNIFFFVFGFALLAISIWAHYEKNNTYSQLNRLSKLYLDPVLFLTILGLIIFVIGFSGCIGALRENTCCLALYSTIIGVVLLAEISVLAALFMSRDWLTQEVFARLDETIVLYREDPDLQAVIDWMQMSFKCCGMRSPQDWERNIYFNKSSEAIHSPEAGGVPFSCCVNPTQGENGPVNVNCGHRTRSSGGVGYSGAIFHDGCTPKIESFLVQNFVYVCLVAFGVAVVQVKF</sequence>
<dbReference type="InterPro" id="IPR000301">
    <property type="entry name" value="Tetraspanin_animals"/>
</dbReference>
<keyword evidence="4 6" id="KW-1133">Transmembrane helix</keyword>
<dbReference type="WBParaSite" id="EVEC_0000168101-mRNA-1">
    <property type="protein sequence ID" value="EVEC_0000168101-mRNA-1"/>
    <property type="gene ID" value="EVEC_0000168101"/>
</dbReference>
<dbReference type="InterPro" id="IPR008952">
    <property type="entry name" value="Tetraspanin_EC2_sf"/>
</dbReference>
<evidence type="ECO:0000313" key="9">
    <source>
        <dbReference type="WBParaSite" id="EVEC_0000168101-mRNA-1"/>
    </source>
</evidence>
<keyword evidence="8" id="KW-1185">Reference proteome</keyword>
<evidence type="ECO:0000313" key="7">
    <source>
        <dbReference type="EMBL" id="VDD86246.1"/>
    </source>
</evidence>
<feature type="transmembrane region" description="Helical" evidence="6">
    <location>
        <begin position="21"/>
        <end position="48"/>
    </location>
</feature>